<reference evidence="11 12" key="1">
    <citation type="journal article" date="2009" name="PLoS Genet.">
        <title>Adaptations to submarine hydrothermal environments exemplified by the genome of Nautilia profundicola.</title>
        <authorList>
            <person name="Campbell B.J."/>
            <person name="Smith J.L."/>
            <person name="Hanson T.E."/>
            <person name="Klotz M.G."/>
            <person name="Stein L.Y."/>
            <person name="Lee C.K."/>
            <person name="Wu D."/>
            <person name="Robinson J.M."/>
            <person name="Khouri H.M."/>
            <person name="Eisen J.A."/>
            <person name="Cary S.C."/>
        </authorList>
    </citation>
    <scope>NUCLEOTIDE SEQUENCE [LARGE SCALE GENOMIC DNA]</scope>
    <source>
        <strain evidence="12">ATCC BAA-1463 / DSM 18972 / AmH</strain>
    </source>
</reference>
<keyword evidence="3" id="KW-1003">Cell membrane</keyword>
<evidence type="ECO:0000259" key="9">
    <source>
        <dbReference type="Pfam" id="PF21082"/>
    </source>
</evidence>
<evidence type="ECO:0000259" key="8">
    <source>
        <dbReference type="Pfam" id="PF00924"/>
    </source>
</evidence>
<proteinExistence type="inferred from homology"/>
<evidence type="ECO:0000313" key="11">
    <source>
        <dbReference type="EMBL" id="ACM93738.1"/>
    </source>
</evidence>
<name>B9L6U4_NAUPA</name>
<keyword evidence="6 7" id="KW-0472">Membrane</keyword>
<keyword evidence="4 7" id="KW-0812">Transmembrane</keyword>
<feature type="domain" description="Mechanosensitive ion channel MscS" evidence="8">
    <location>
        <begin position="185"/>
        <end position="252"/>
    </location>
</feature>
<protein>
    <submittedName>
        <fullName evidence="11">Mechanosensitive ion channel</fullName>
    </submittedName>
</protein>
<dbReference type="PANTHER" id="PTHR43634">
    <property type="entry name" value="OW CONDUCTANCE MECHANOSENSITIVE CHANNEL"/>
    <property type="match status" value="1"/>
</dbReference>
<keyword evidence="5 7" id="KW-1133">Transmembrane helix</keyword>
<dbReference type="GO" id="GO:0008381">
    <property type="term" value="F:mechanosensitive monoatomic ion channel activity"/>
    <property type="evidence" value="ECO:0007669"/>
    <property type="project" value="UniProtKB-ARBA"/>
</dbReference>
<evidence type="ECO:0000313" key="12">
    <source>
        <dbReference type="Proteomes" id="UP000000448"/>
    </source>
</evidence>
<evidence type="ECO:0000256" key="5">
    <source>
        <dbReference type="ARBA" id="ARBA00022989"/>
    </source>
</evidence>
<dbReference type="HOGENOM" id="CLU_037945_0_4_7"/>
<dbReference type="PROSITE" id="PS01246">
    <property type="entry name" value="UPF0003"/>
    <property type="match status" value="1"/>
</dbReference>
<evidence type="ECO:0000256" key="1">
    <source>
        <dbReference type="ARBA" id="ARBA00004651"/>
    </source>
</evidence>
<comment type="subcellular location">
    <subcellularLocation>
        <location evidence="1">Cell membrane</location>
        <topology evidence="1">Multi-pass membrane protein</topology>
    </subcellularLocation>
</comment>
<dbReference type="eggNOG" id="COG0668">
    <property type="taxonomic scope" value="Bacteria"/>
</dbReference>
<dbReference type="SUPFAM" id="SSF82861">
    <property type="entry name" value="Mechanosensitive channel protein MscS (YggB), transmembrane region"/>
    <property type="match status" value="1"/>
</dbReference>
<evidence type="ECO:0000256" key="3">
    <source>
        <dbReference type="ARBA" id="ARBA00022475"/>
    </source>
</evidence>
<evidence type="ECO:0000256" key="2">
    <source>
        <dbReference type="ARBA" id="ARBA00008017"/>
    </source>
</evidence>
<feature type="transmembrane region" description="Helical" evidence="7">
    <location>
        <begin position="163"/>
        <end position="183"/>
    </location>
</feature>
<dbReference type="SUPFAM" id="SSF82689">
    <property type="entry name" value="Mechanosensitive channel protein MscS (YggB), C-terminal domain"/>
    <property type="match status" value="1"/>
</dbReference>
<dbReference type="InterPro" id="IPR049278">
    <property type="entry name" value="MS_channel_C"/>
</dbReference>
<feature type="transmembrane region" description="Helical" evidence="7">
    <location>
        <begin position="71"/>
        <end position="89"/>
    </location>
</feature>
<dbReference type="Proteomes" id="UP000000448">
    <property type="component" value="Chromosome"/>
</dbReference>
<comment type="similarity">
    <text evidence="2">Belongs to the MscS (TC 1.A.23) family.</text>
</comment>
<dbReference type="GO" id="GO:0005886">
    <property type="term" value="C:plasma membrane"/>
    <property type="evidence" value="ECO:0007669"/>
    <property type="project" value="UniProtKB-SubCell"/>
</dbReference>
<feature type="domain" description="Mechanosensitive ion channel MscS C-terminal" evidence="9">
    <location>
        <begin position="261"/>
        <end position="345"/>
    </location>
</feature>
<feature type="domain" description="Mechanosensitive ion channel transmembrane helices 2/3" evidence="10">
    <location>
        <begin position="143"/>
        <end position="184"/>
    </location>
</feature>
<dbReference type="KEGG" id="nam:NAMH_1702"/>
<dbReference type="STRING" id="598659.NAMH_1702"/>
<evidence type="ECO:0000256" key="7">
    <source>
        <dbReference type="SAM" id="Phobius"/>
    </source>
</evidence>
<dbReference type="Gene3D" id="2.30.30.60">
    <property type="match status" value="1"/>
</dbReference>
<dbReference type="Pfam" id="PF00924">
    <property type="entry name" value="MS_channel_2nd"/>
    <property type="match status" value="1"/>
</dbReference>
<dbReference type="Gene3D" id="3.30.70.100">
    <property type="match status" value="1"/>
</dbReference>
<dbReference type="PANTHER" id="PTHR43634:SF2">
    <property type="entry name" value="LOW CONDUCTANCE MECHANOSENSITIVE CHANNEL YNAI"/>
    <property type="match status" value="1"/>
</dbReference>
<accession>B9L6U4</accession>
<dbReference type="InterPro" id="IPR011014">
    <property type="entry name" value="MscS_channel_TM-2"/>
</dbReference>
<evidence type="ECO:0000256" key="6">
    <source>
        <dbReference type="ARBA" id="ARBA00023136"/>
    </source>
</evidence>
<dbReference type="SUPFAM" id="SSF50182">
    <property type="entry name" value="Sm-like ribonucleoproteins"/>
    <property type="match status" value="1"/>
</dbReference>
<dbReference type="InterPro" id="IPR049142">
    <property type="entry name" value="MS_channel_1st"/>
</dbReference>
<keyword evidence="12" id="KW-1185">Reference proteome</keyword>
<sequence>MAQNLPQALLDLLNYQFLSLPIYKILIAFFIFFVFLFARKFFTLIVLSFLKKVVSKTKTDVDDKFLNAIRNPLRFLFIIAGVYFLFYFLDANGALLNHLLKGLLIFDLFWMIYNVITEFEEYVYHLLGKFGKSSRELASFLIKITKVFVVTVGVVALLQDWGINVTGFLASLGLGGLAFALAAKDTAANIFGGIAILTDNIFKIGEWVKIGNAEGIVEDIGMRTTKIRAFDKRLIVVPNSVIANSNVENFSRRDRRRIMMRLGLTYDTTLEVMEKILNEIREMLLNHPDIHNEPILIYFDEYQDSSLSIFCYFFTKTAVWDDYLKIREDVNFKIKEIVEKNGASFAFPSNSLYVETPIRIEHV</sequence>
<organism evidence="11 12">
    <name type="scientific">Nautilia profundicola (strain ATCC BAA-1463 / DSM 18972 / AmH)</name>
    <dbReference type="NCBI Taxonomy" id="598659"/>
    <lineage>
        <taxon>Bacteria</taxon>
        <taxon>Pseudomonadati</taxon>
        <taxon>Campylobacterota</taxon>
        <taxon>Epsilonproteobacteria</taxon>
        <taxon>Nautiliales</taxon>
        <taxon>Nautiliaceae</taxon>
        <taxon>Nautilia</taxon>
    </lineage>
</organism>
<dbReference type="Gene3D" id="1.10.287.1260">
    <property type="match status" value="1"/>
</dbReference>
<gene>
    <name evidence="11" type="ordered locus">NAMH_1702</name>
</gene>
<dbReference type="Pfam" id="PF21082">
    <property type="entry name" value="MS_channel_3rd"/>
    <property type="match status" value="1"/>
</dbReference>
<dbReference type="Pfam" id="PF21088">
    <property type="entry name" value="MS_channel_1st"/>
    <property type="match status" value="1"/>
</dbReference>
<dbReference type="InterPro" id="IPR006686">
    <property type="entry name" value="MscS_channel_CS"/>
</dbReference>
<dbReference type="RefSeq" id="WP_015902790.1">
    <property type="nucleotide sequence ID" value="NC_012115.1"/>
</dbReference>
<dbReference type="OrthoDB" id="9775207at2"/>
<feature type="transmembrane region" description="Helical" evidence="7">
    <location>
        <begin position="137"/>
        <end position="157"/>
    </location>
</feature>
<dbReference type="InterPro" id="IPR010920">
    <property type="entry name" value="LSM_dom_sf"/>
</dbReference>
<dbReference type="InterPro" id="IPR045042">
    <property type="entry name" value="YnaI-like"/>
</dbReference>
<dbReference type="InterPro" id="IPR006685">
    <property type="entry name" value="MscS_channel_2nd"/>
</dbReference>
<dbReference type="AlphaFoldDB" id="B9L6U4"/>
<dbReference type="InterPro" id="IPR023408">
    <property type="entry name" value="MscS_beta-dom_sf"/>
</dbReference>
<dbReference type="InterPro" id="IPR011066">
    <property type="entry name" value="MscS_channel_C_sf"/>
</dbReference>
<feature type="transmembrane region" description="Helical" evidence="7">
    <location>
        <begin position="95"/>
        <end position="116"/>
    </location>
</feature>
<evidence type="ECO:0000256" key="4">
    <source>
        <dbReference type="ARBA" id="ARBA00022692"/>
    </source>
</evidence>
<dbReference type="EMBL" id="CP001279">
    <property type="protein sequence ID" value="ACM93738.1"/>
    <property type="molecule type" value="Genomic_DNA"/>
</dbReference>
<feature type="transmembrane region" description="Helical" evidence="7">
    <location>
        <begin position="22"/>
        <end position="50"/>
    </location>
</feature>
<evidence type="ECO:0000259" key="10">
    <source>
        <dbReference type="Pfam" id="PF21088"/>
    </source>
</evidence>